<feature type="transmembrane region" description="Helical" evidence="2">
    <location>
        <begin position="142"/>
        <end position="163"/>
    </location>
</feature>
<keyword evidence="2" id="KW-1133">Transmembrane helix</keyword>
<name>A0A1I4I0L0_9GAMM</name>
<evidence type="ECO:0000313" key="3">
    <source>
        <dbReference type="EMBL" id="SFL47968.1"/>
    </source>
</evidence>
<organism evidence="3 4">
    <name type="scientific">Azotobacter beijerinckii</name>
    <dbReference type="NCBI Taxonomy" id="170623"/>
    <lineage>
        <taxon>Bacteria</taxon>
        <taxon>Pseudomonadati</taxon>
        <taxon>Pseudomonadota</taxon>
        <taxon>Gammaproteobacteria</taxon>
        <taxon>Pseudomonadales</taxon>
        <taxon>Pseudomonadaceae</taxon>
        <taxon>Azotobacter</taxon>
    </lineage>
</organism>
<proteinExistence type="predicted"/>
<evidence type="ECO:0000313" key="4">
    <source>
        <dbReference type="Proteomes" id="UP000199579"/>
    </source>
</evidence>
<reference evidence="3 4" key="1">
    <citation type="submission" date="2016-10" db="EMBL/GenBank/DDBJ databases">
        <authorList>
            <person name="de Groot N.N."/>
        </authorList>
    </citation>
    <scope>NUCLEOTIDE SEQUENCE [LARGE SCALE GENOMIC DNA]</scope>
    <source>
        <strain evidence="3 4">DSM 381</strain>
    </source>
</reference>
<keyword evidence="2" id="KW-0472">Membrane</keyword>
<accession>A0A1I4I0L0</accession>
<feature type="compositionally biased region" description="Polar residues" evidence="1">
    <location>
        <begin position="175"/>
        <end position="189"/>
    </location>
</feature>
<sequence>MHNKQQDELMASESPTINFYLKPGRLSDILALIQILAYDKLAKRTHDGLKAQLRRDPLTASTWTDIGQQHPELFRVLEAEKHSSGQKTVALIARFVQEGILPDNANEPPKSPPLSPDQTNNLINLAIQLHDREVQRRDRWKTVIVPMVVAIIAAGASIVGAIISTSKNESIVKNSISESTRSSTATQNQESEKSDLAIPEEQAIIEKQKNKEDGSSANSKIVPNKS</sequence>
<dbReference type="RefSeq" id="WP_139231932.1">
    <property type="nucleotide sequence ID" value="NZ_FOSX01000136.1"/>
</dbReference>
<feature type="compositionally biased region" description="Basic and acidic residues" evidence="1">
    <location>
        <begin position="204"/>
        <end position="214"/>
    </location>
</feature>
<protein>
    <submittedName>
        <fullName evidence="3">Uncharacterized protein</fullName>
    </submittedName>
</protein>
<dbReference type="Proteomes" id="UP000199579">
    <property type="component" value="Unassembled WGS sequence"/>
</dbReference>
<feature type="compositionally biased region" description="Polar residues" evidence="1">
    <location>
        <begin position="215"/>
        <end position="226"/>
    </location>
</feature>
<evidence type="ECO:0000256" key="1">
    <source>
        <dbReference type="SAM" id="MobiDB-lite"/>
    </source>
</evidence>
<dbReference type="AlphaFoldDB" id="A0A1I4I0L0"/>
<evidence type="ECO:0000256" key="2">
    <source>
        <dbReference type="SAM" id="Phobius"/>
    </source>
</evidence>
<gene>
    <name evidence="3" type="ORF">SAMN04244574_04436</name>
</gene>
<dbReference type="EMBL" id="FOSX01000136">
    <property type="protein sequence ID" value="SFL47968.1"/>
    <property type="molecule type" value="Genomic_DNA"/>
</dbReference>
<keyword evidence="2" id="KW-0812">Transmembrane</keyword>
<feature type="region of interest" description="Disordered" evidence="1">
    <location>
        <begin position="175"/>
        <end position="226"/>
    </location>
</feature>